<protein>
    <submittedName>
        <fullName evidence="1">Uncharacterized protein</fullName>
    </submittedName>
</protein>
<keyword evidence="2" id="KW-1185">Reference proteome</keyword>
<evidence type="ECO:0000313" key="2">
    <source>
        <dbReference type="Proteomes" id="UP000292052"/>
    </source>
</evidence>
<organism evidence="1 2">
    <name type="scientific">Asbolus verrucosus</name>
    <name type="common">Desert ironclad beetle</name>
    <dbReference type="NCBI Taxonomy" id="1661398"/>
    <lineage>
        <taxon>Eukaryota</taxon>
        <taxon>Metazoa</taxon>
        <taxon>Ecdysozoa</taxon>
        <taxon>Arthropoda</taxon>
        <taxon>Hexapoda</taxon>
        <taxon>Insecta</taxon>
        <taxon>Pterygota</taxon>
        <taxon>Neoptera</taxon>
        <taxon>Endopterygota</taxon>
        <taxon>Coleoptera</taxon>
        <taxon>Polyphaga</taxon>
        <taxon>Cucujiformia</taxon>
        <taxon>Tenebrionidae</taxon>
        <taxon>Pimeliinae</taxon>
        <taxon>Asbolus</taxon>
    </lineage>
</organism>
<accession>A0A482V6R3</accession>
<dbReference type="Proteomes" id="UP000292052">
    <property type="component" value="Unassembled WGS sequence"/>
</dbReference>
<evidence type="ECO:0000313" key="1">
    <source>
        <dbReference type="EMBL" id="RZB38837.1"/>
    </source>
</evidence>
<proteinExistence type="predicted"/>
<reference evidence="1 2" key="1">
    <citation type="submission" date="2017-03" db="EMBL/GenBank/DDBJ databases">
        <title>Genome of the blue death feigning beetle - Asbolus verrucosus.</title>
        <authorList>
            <person name="Rider S.D."/>
        </authorList>
    </citation>
    <scope>NUCLEOTIDE SEQUENCE [LARGE SCALE GENOMIC DNA]</scope>
    <source>
        <strain evidence="1">Butters</strain>
        <tissue evidence="1">Head and leg muscle</tissue>
    </source>
</reference>
<comment type="caution">
    <text evidence="1">The sequence shown here is derived from an EMBL/GenBank/DDBJ whole genome shotgun (WGS) entry which is preliminary data.</text>
</comment>
<dbReference type="AlphaFoldDB" id="A0A482V6R3"/>
<dbReference type="OrthoDB" id="6793911at2759"/>
<name>A0A482V6R3_ASBVE</name>
<dbReference type="EMBL" id="QDEB01133377">
    <property type="protein sequence ID" value="RZB38837.1"/>
    <property type="molecule type" value="Genomic_DNA"/>
</dbReference>
<sequence length="61" mass="7292">MDEEIEYKDNKINVLEQELKEVNSYDEEKINALLNKNPVIRYNNKERAKRRLANTLSLVNK</sequence>
<gene>
    <name evidence="1" type="ORF">BDFB_013154</name>
</gene>